<evidence type="ECO:0000313" key="3">
    <source>
        <dbReference type="Proteomes" id="UP000664132"/>
    </source>
</evidence>
<name>A0A8H7TBN7_9HELO</name>
<dbReference type="EMBL" id="JAFJYH010000197">
    <property type="protein sequence ID" value="KAG4416120.1"/>
    <property type="molecule type" value="Genomic_DNA"/>
</dbReference>
<evidence type="ECO:0000313" key="2">
    <source>
        <dbReference type="EMBL" id="KAG4416120.1"/>
    </source>
</evidence>
<protein>
    <submittedName>
        <fullName evidence="2">Uncharacterized protein</fullName>
    </submittedName>
</protein>
<feature type="chain" id="PRO_5034979811" evidence="1">
    <location>
        <begin position="29"/>
        <end position="121"/>
    </location>
</feature>
<gene>
    <name evidence="2" type="ORF">IFR04_010763</name>
</gene>
<dbReference type="OrthoDB" id="3528283at2759"/>
<dbReference type="Proteomes" id="UP000664132">
    <property type="component" value="Unassembled WGS sequence"/>
</dbReference>
<sequence>MRSPRSDVMVLATFIILLLTSLFATTFAAPAAISDILALTAEKTSNITTIPIYPDIDLKPRSDLTSATVQGNPVTGEYFNPEPKVRFQSCKPRQDIPQMCTVAYAHQTTTNTATLIAYDHN</sequence>
<keyword evidence="3" id="KW-1185">Reference proteome</keyword>
<proteinExistence type="predicted"/>
<dbReference type="AlphaFoldDB" id="A0A8H7TBN7"/>
<feature type="signal peptide" evidence="1">
    <location>
        <begin position="1"/>
        <end position="28"/>
    </location>
</feature>
<accession>A0A8H7TBN7</accession>
<keyword evidence="1" id="KW-0732">Signal</keyword>
<comment type="caution">
    <text evidence="2">The sequence shown here is derived from an EMBL/GenBank/DDBJ whole genome shotgun (WGS) entry which is preliminary data.</text>
</comment>
<evidence type="ECO:0000256" key="1">
    <source>
        <dbReference type="SAM" id="SignalP"/>
    </source>
</evidence>
<reference evidence="2" key="1">
    <citation type="submission" date="2021-02" db="EMBL/GenBank/DDBJ databases">
        <title>Genome sequence Cadophora malorum strain M34.</title>
        <authorList>
            <person name="Stefanovic E."/>
            <person name="Vu D."/>
            <person name="Scully C."/>
            <person name="Dijksterhuis J."/>
            <person name="Roader J."/>
            <person name="Houbraken J."/>
        </authorList>
    </citation>
    <scope>NUCLEOTIDE SEQUENCE</scope>
    <source>
        <strain evidence="2">M34</strain>
    </source>
</reference>
<organism evidence="2 3">
    <name type="scientific">Cadophora malorum</name>
    <dbReference type="NCBI Taxonomy" id="108018"/>
    <lineage>
        <taxon>Eukaryota</taxon>
        <taxon>Fungi</taxon>
        <taxon>Dikarya</taxon>
        <taxon>Ascomycota</taxon>
        <taxon>Pezizomycotina</taxon>
        <taxon>Leotiomycetes</taxon>
        <taxon>Helotiales</taxon>
        <taxon>Ploettnerulaceae</taxon>
        <taxon>Cadophora</taxon>
    </lineage>
</organism>